<dbReference type="InterPro" id="IPR023296">
    <property type="entry name" value="Glyco_hydro_beta-prop_sf"/>
</dbReference>
<organism evidence="1 2">
    <name type="scientific">SAR86 cluster bacterium</name>
    <dbReference type="NCBI Taxonomy" id="2030880"/>
    <lineage>
        <taxon>Bacteria</taxon>
        <taxon>Pseudomonadati</taxon>
        <taxon>Pseudomonadota</taxon>
        <taxon>Gammaproteobacteria</taxon>
        <taxon>SAR86 cluster</taxon>
    </lineage>
</organism>
<evidence type="ECO:0000313" key="1">
    <source>
        <dbReference type="EMBL" id="PCJ27322.1"/>
    </source>
</evidence>
<comment type="caution">
    <text evidence="1">The sequence shown here is derived from an EMBL/GenBank/DDBJ whole genome shotgun (WGS) entry which is preliminary data.</text>
</comment>
<name>A0A2A5B741_9GAMM</name>
<sequence length="287" mass="32790">MDNTMGSNIQGPSLIRVPDWVDDPLGKYYLYFADHRGTYIRLAYADELTGPWHMHETGSLQLEQSHFPTTCPPCSLAQGRSAALYAHIASPDVHIDNENQQIIMYIHGRDVGQQITRAAVSKDGLHFEGRPENLGRPYFRVIEHGAYHYAMSMPGYLYRSSDGLTNFQEGPRFFNDNMRHSALLIRNNKLHVFWTQAGHVPERIFMSTIEMTGDWMDWTESEPIEVLRPQTQWEGASLELAPSRRGHIDERVNQLRDPAIFEEDGNIYLLYSIAGEHGIAIAKVNFN</sequence>
<dbReference type="EMBL" id="NVVJ01000007">
    <property type="protein sequence ID" value="PCJ27322.1"/>
    <property type="molecule type" value="Genomic_DNA"/>
</dbReference>
<gene>
    <name evidence="1" type="ORF">COA96_03775</name>
</gene>
<dbReference type="AlphaFoldDB" id="A0A2A5B741"/>
<reference evidence="2" key="1">
    <citation type="submission" date="2017-08" db="EMBL/GenBank/DDBJ databases">
        <title>A dynamic microbial community with high functional redundancy inhabits the cold, oxic subseafloor aquifer.</title>
        <authorList>
            <person name="Tully B.J."/>
            <person name="Wheat C.G."/>
            <person name="Glazer B.T."/>
            <person name="Huber J.A."/>
        </authorList>
    </citation>
    <scope>NUCLEOTIDE SEQUENCE [LARGE SCALE GENOMIC DNA]</scope>
</reference>
<accession>A0A2A5B741</accession>
<dbReference type="SUPFAM" id="SSF75005">
    <property type="entry name" value="Arabinanase/levansucrase/invertase"/>
    <property type="match status" value="2"/>
</dbReference>
<evidence type="ECO:0000313" key="2">
    <source>
        <dbReference type="Proteomes" id="UP000218327"/>
    </source>
</evidence>
<dbReference type="Proteomes" id="UP000218327">
    <property type="component" value="Unassembled WGS sequence"/>
</dbReference>
<proteinExistence type="predicted"/>
<protein>
    <recommendedName>
        <fullName evidence="3">Arabinan endo-1,5-alpha-L-arabinosidase</fullName>
    </recommendedName>
</protein>
<dbReference type="Gene3D" id="2.115.10.20">
    <property type="entry name" value="Glycosyl hydrolase domain, family 43"/>
    <property type="match status" value="2"/>
</dbReference>
<evidence type="ECO:0008006" key="3">
    <source>
        <dbReference type="Google" id="ProtNLM"/>
    </source>
</evidence>